<evidence type="ECO:0000259" key="4">
    <source>
        <dbReference type="PROSITE" id="PS50887"/>
    </source>
</evidence>
<feature type="transmembrane region" description="Helical" evidence="3">
    <location>
        <begin position="164"/>
        <end position="184"/>
    </location>
</feature>
<dbReference type="Gene3D" id="3.30.70.270">
    <property type="match status" value="1"/>
</dbReference>
<evidence type="ECO:0000313" key="5">
    <source>
        <dbReference type="EMBL" id="GJD65003.1"/>
    </source>
</evidence>
<gene>
    <name evidence="5" type="ORF">MPEAHAMD_5189</name>
</gene>
<keyword evidence="6" id="KW-1185">Reference proteome</keyword>
<feature type="transmembrane region" description="Helical" evidence="3">
    <location>
        <begin position="87"/>
        <end position="110"/>
    </location>
</feature>
<feature type="transmembrane region" description="Helical" evidence="3">
    <location>
        <begin position="58"/>
        <end position="75"/>
    </location>
</feature>
<dbReference type="InterPro" id="IPR043128">
    <property type="entry name" value="Rev_trsase/Diguanyl_cyclase"/>
</dbReference>
<feature type="domain" description="GGDEF" evidence="4">
    <location>
        <begin position="236"/>
        <end position="372"/>
    </location>
</feature>
<sequence length="381" mass="41031">MVEALKKQLLRWLPSPQLNDPNGASTYGRRLDGLSALACIAVPSFTGLFAWYAMWPLFLAMAGSGVLLVTASLIYRWSGSLVLGREIYLVSLFAFNVYEVAYFGTILAPGSAWLVAVPVLAIMVGGRASGLAWVLVTVAAIVALGLLGHLVMEPASFSAIDMQIINSIGMIYLVTCLAMFVYFVEYERSLAIVGLIDMNETVRKLVVSDPLTGVFNRRHLGDLIAADDARPIEARLIRAVVMIDIDHFKSINDRFGHLAGDSVIKCVVEAIATEAGPDNPVGRFGGEEFVCLVQRWPGARNGLGAQRLAEAIRCRVSGTVLDGVPALERVTVSIGFADCARFGSTQAALPEADFALYAAKEAGRNCVREARPEPRPVARAS</sequence>
<dbReference type="AlphaFoldDB" id="A0AA37M6M2"/>
<dbReference type="RefSeq" id="WP_238192776.1">
    <property type="nucleotide sequence ID" value="NZ_BPQJ01000033.1"/>
</dbReference>
<dbReference type="PROSITE" id="PS50887">
    <property type="entry name" value="GGDEF"/>
    <property type="match status" value="1"/>
</dbReference>
<dbReference type="Proteomes" id="UP001055286">
    <property type="component" value="Unassembled WGS sequence"/>
</dbReference>
<dbReference type="InterPro" id="IPR050469">
    <property type="entry name" value="Diguanylate_Cyclase"/>
</dbReference>
<protein>
    <recommendedName>
        <fullName evidence="1">diguanylate cyclase</fullName>
        <ecNumber evidence="1">2.7.7.65</ecNumber>
    </recommendedName>
</protein>
<dbReference type="InterPro" id="IPR029787">
    <property type="entry name" value="Nucleotide_cyclase"/>
</dbReference>
<dbReference type="PANTHER" id="PTHR45138:SF9">
    <property type="entry name" value="DIGUANYLATE CYCLASE DGCM-RELATED"/>
    <property type="match status" value="1"/>
</dbReference>
<dbReference type="EC" id="2.7.7.65" evidence="1"/>
<dbReference type="CDD" id="cd01949">
    <property type="entry name" value="GGDEF"/>
    <property type="match status" value="1"/>
</dbReference>
<keyword evidence="3" id="KW-0472">Membrane</keyword>
<evidence type="ECO:0000256" key="2">
    <source>
        <dbReference type="ARBA" id="ARBA00034247"/>
    </source>
</evidence>
<dbReference type="PANTHER" id="PTHR45138">
    <property type="entry name" value="REGULATORY COMPONENTS OF SENSORY TRANSDUCTION SYSTEM"/>
    <property type="match status" value="1"/>
</dbReference>
<evidence type="ECO:0000256" key="1">
    <source>
        <dbReference type="ARBA" id="ARBA00012528"/>
    </source>
</evidence>
<dbReference type="InterPro" id="IPR000160">
    <property type="entry name" value="GGDEF_dom"/>
</dbReference>
<comment type="catalytic activity">
    <reaction evidence="2">
        <text>2 GTP = 3',3'-c-di-GMP + 2 diphosphate</text>
        <dbReference type="Rhea" id="RHEA:24898"/>
        <dbReference type="ChEBI" id="CHEBI:33019"/>
        <dbReference type="ChEBI" id="CHEBI:37565"/>
        <dbReference type="ChEBI" id="CHEBI:58805"/>
        <dbReference type="EC" id="2.7.7.65"/>
    </reaction>
</comment>
<dbReference type="GO" id="GO:0052621">
    <property type="term" value="F:diguanylate cyclase activity"/>
    <property type="evidence" value="ECO:0007669"/>
    <property type="project" value="UniProtKB-EC"/>
</dbReference>
<reference evidence="5" key="1">
    <citation type="journal article" date="2016" name="Front. Microbiol.">
        <title>Genome Sequence of the Piezophilic, Mesophilic Sulfate-Reducing Bacterium Desulfovibrio indicus J2T.</title>
        <authorList>
            <person name="Cao J."/>
            <person name="Maignien L."/>
            <person name="Shao Z."/>
            <person name="Alain K."/>
            <person name="Jebbar M."/>
        </authorList>
    </citation>
    <scope>NUCLEOTIDE SEQUENCE</scope>
    <source>
        <strain evidence="5">JCM 32048</strain>
    </source>
</reference>
<proteinExistence type="predicted"/>
<keyword evidence="3" id="KW-0812">Transmembrane</keyword>
<keyword evidence="3" id="KW-1133">Transmembrane helix</keyword>
<dbReference type="SUPFAM" id="SSF55073">
    <property type="entry name" value="Nucleotide cyclase"/>
    <property type="match status" value="1"/>
</dbReference>
<evidence type="ECO:0000256" key="3">
    <source>
        <dbReference type="SAM" id="Phobius"/>
    </source>
</evidence>
<comment type="caution">
    <text evidence="5">The sequence shown here is derived from an EMBL/GenBank/DDBJ whole genome shotgun (WGS) entry which is preliminary data.</text>
</comment>
<feature type="transmembrane region" description="Helical" evidence="3">
    <location>
        <begin position="130"/>
        <end position="152"/>
    </location>
</feature>
<evidence type="ECO:0000313" key="6">
    <source>
        <dbReference type="Proteomes" id="UP001055286"/>
    </source>
</evidence>
<accession>A0AA37M6M2</accession>
<organism evidence="5 6">
    <name type="scientific">Methylobacterium frigidaeris</name>
    <dbReference type="NCBI Taxonomy" id="2038277"/>
    <lineage>
        <taxon>Bacteria</taxon>
        <taxon>Pseudomonadati</taxon>
        <taxon>Pseudomonadota</taxon>
        <taxon>Alphaproteobacteria</taxon>
        <taxon>Hyphomicrobiales</taxon>
        <taxon>Methylobacteriaceae</taxon>
        <taxon>Methylobacterium</taxon>
    </lineage>
</organism>
<dbReference type="SMART" id="SM00267">
    <property type="entry name" value="GGDEF"/>
    <property type="match status" value="1"/>
</dbReference>
<feature type="transmembrane region" description="Helical" evidence="3">
    <location>
        <begin position="34"/>
        <end position="52"/>
    </location>
</feature>
<dbReference type="EMBL" id="BPQJ01000033">
    <property type="protein sequence ID" value="GJD65003.1"/>
    <property type="molecule type" value="Genomic_DNA"/>
</dbReference>
<dbReference type="NCBIfam" id="TIGR00254">
    <property type="entry name" value="GGDEF"/>
    <property type="match status" value="1"/>
</dbReference>
<name>A0AA37M6M2_9HYPH</name>
<dbReference type="Pfam" id="PF00990">
    <property type="entry name" value="GGDEF"/>
    <property type="match status" value="1"/>
</dbReference>
<reference evidence="5" key="2">
    <citation type="submission" date="2021-08" db="EMBL/GenBank/DDBJ databases">
        <authorList>
            <person name="Tani A."/>
            <person name="Ola A."/>
            <person name="Ogura Y."/>
            <person name="Katsura K."/>
            <person name="Hayashi T."/>
        </authorList>
    </citation>
    <scope>NUCLEOTIDE SEQUENCE</scope>
    <source>
        <strain evidence="5">JCM 32048</strain>
    </source>
</reference>